<evidence type="ECO:0000256" key="2">
    <source>
        <dbReference type="ARBA" id="ARBA00022598"/>
    </source>
</evidence>
<keyword evidence="6 8" id="KW-0030">Aminoacyl-tRNA synthetase</keyword>
<dbReference type="InterPro" id="IPR024088">
    <property type="entry name" value="Tyr-tRNA-ligase_bac-type"/>
</dbReference>
<dbReference type="Pfam" id="PF00579">
    <property type="entry name" value="tRNA-synt_1b"/>
    <property type="match status" value="1"/>
</dbReference>
<keyword evidence="2 8" id="KW-0436">Ligase</keyword>
<dbReference type="AlphaFoldDB" id="A0A232M2H9"/>
<dbReference type="InterPro" id="IPR032005">
    <property type="entry name" value="TyrRSs_C"/>
</dbReference>
<dbReference type="NCBIfam" id="TIGR00234">
    <property type="entry name" value="tyrS"/>
    <property type="match status" value="1"/>
</dbReference>
<comment type="similarity">
    <text evidence="1 8">Belongs to the class-I aminoacyl-tRNA synthetase family.</text>
</comment>
<evidence type="ECO:0000256" key="6">
    <source>
        <dbReference type="ARBA" id="ARBA00023146"/>
    </source>
</evidence>
<evidence type="ECO:0000256" key="8">
    <source>
        <dbReference type="RuleBase" id="RU361234"/>
    </source>
</evidence>
<evidence type="ECO:0000256" key="5">
    <source>
        <dbReference type="ARBA" id="ARBA00022917"/>
    </source>
</evidence>
<comment type="caution">
    <text evidence="10">The sequence shown here is derived from an EMBL/GenBank/DDBJ whole genome shotgun (WGS) entry which is preliminary data.</text>
</comment>
<dbReference type="PANTHER" id="PTHR11766">
    <property type="entry name" value="TYROSYL-TRNA SYNTHETASE"/>
    <property type="match status" value="1"/>
</dbReference>
<keyword evidence="5 8" id="KW-0648">Protein biosynthesis</keyword>
<dbReference type="GO" id="GO:0005829">
    <property type="term" value="C:cytosol"/>
    <property type="evidence" value="ECO:0007669"/>
    <property type="project" value="TreeGrafter"/>
</dbReference>
<dbReference type="InterPro" id="IPR014729">
    <property type="entry name" value="Rossmann-like_a/b/a_fold"/>
</dbReference>
<evidence type="ECO:0000256" key="1">
    <source>
        <dbReference type="ARBA" id="ARBA00005594"/>
    </source>
</evidence>
<dbReference type="InterPro" id="IPR002305">
    <property type="entry name" value="aa-tRNA-synth_Ic"/>
</dbReference>
<dbReference type="OrthoDB" id="337870at2759"/>
<dbReference type="GO" id="GO:0004831">
    <property type="term" value="F:tyrosine-tRNA ligase activity"/>
    <property type="evidence" value="ECO:0007669"/>
    <property type="project" value="UniProtKB-EC"/>
</dbReference>
<evidence type="ECO:0000313" key="11">
    <source>
        <dbReference type="Proteomes" id="UP000243515"/>
    </source>
</evidence>
<dbReference type="Proteomes" id="UP000243515">
    <property type="component" value="Unassembled WGS sequence"/>
</dbReference>
<gene>
    <name evidence="10" type="ORF">Egran_01650</name>
</gene>
<comment type="catalytic activity">
    <reaction evidence="7 8">
        <text>tRNA(Tyr) + L-tyrosine + ATP = L-tyrosyl-tRNA(Tyr) + AMP + diphosphate + H(+)</text>
        <dbReference type="Rhea" id="RHEA:10220"/>
        <dbReference type="Rhea" id="RHEA-COMP:9706"/>
        <dbReference type="Rhea" id="RHEA-COMP:9707"/>
        <dbReference type="ChEBI" id="CHEBI:15378"/>
        <dbReference type="ChEBI" id="CHEBI:30616"/>
        <dbReference type="ChEBI" id="CHEBI:33019"/>
        <dbReference type="ChEBI" id="CHEBI:58315"/>
        <dbReference type="ChEBI" id="CHEBI:78442"/>
        <dbReference type="ChEBI" id="CHEBI:78536"/>
        <dbReference type="ChEBI" id="CHEBI:456215"/>
        <dbReference type="EC" id="6.1.1.1"/>
    </reaction>
</comment>
<keyword evidence="4 8" id="KW-0067">ATP-binding</keyword>
<dbReference type="InterPro" id="IPR001412">
    <property type="entry name" value="aa-tRNA-synth_I_CS"/>
</dbReference>
<accession>A0A232M2H9</accession>
<evidence type="ECO:0000313" key="10">
    <source>
        <dbReference type="EMBL" id="OXV10589.1"/>
    </source>
</evidence>
<name>A0A232M2H9_9EURO</name>
<evidence type="ECO:0000256" key="3">
    <source>
        <dbReference type="ARBA" id="ARBA00022741"/>
    </source>
</evidence>
<reference evidence="10 11" key="1">
    <citation type="journal article" date="2015" name="Environ. Microbiol.">
        <title>Metagenome sequence of Elaphomyces granulatus from sporocarp tissue reveals Ascomycota ectomycorrhizal fingerprints of genome expansion and a Proteobacteria-rich microbiome.</title>
        <authorList>
            <person name="Quandt C.A."/>
            <person name="Kohler A."/>
            <person name="Hesse C.N."/>
            <person name="Sharpton T.J."/>
            <person name="Martin F."/>
            <person name="Spatafora J.W."/>
        </authorList>
    </citation>
    <scope>NUCLEOTIDE SEQUENCE [LARGE SCALE GENOMIC DNA]</scope>
    <source>
        <strain evidence="10 11">OSC145934</strain>
    </source>
</reference>
<dbReference type="CDD" id="cd00805">
    <property type="entry name" value="TyrRS_core"/>
    <property type="match status" value="1"/>
</dbReference>
<evidence type="ECO:0000256" key="4">
    <source>
        <dbReference type="ARBA" id="ARBA00022840"/>
    </source>
</evidence>
<keyword evidence="11" id="KW-1185">Reference proteome</keyword>
<dbReference type="Pfam" id="PF16714">
    <property type="entry name" value="TyrRSs_C"/>
    <property type="match status" value="1"/>
</dbReference>
<dbReference type="GO" id="GO:0005524">
    <property type="term" value="F:ATP binding"/>
    <property type="evidence" value="ECO:0007669"/>
    <property type="project" value="UniProtKB-KW"/>
</dbReference>
<evidence type="ECO:0000256" key="7">
    <source>
        <dbReference type="ARBA" id="ARBA00048248"/>
    </source>
</evidence>
<dbReference type="Gene3D" id="1.10.240.10">
    <property type="entry name" value="Tyrosyl-Transfer RNA Synthetase"/>
    <property type="match status" value="1"/>
</dbReference>
<dbReference type="GO" id="GO:0005739">
    <property type="term" value="C:mitochondrion"/>
    <property type="evidence" value="ECO:0007669"/>
    <property type="project" value="TreeGrafter"/>
</dbReference>
<dbReference type="FunFam" id="3.40.50.620:FF:000227">
    <property type="entry name" value="Tyrosine--tRNA ligase"/>
    <property type="match status" value="1"/>
</dbReference>
<dbReference type="PRINTS" id="PR01040">
    <property type="entry name" value="TRNASYNTHTYR"/>
</dbReference>
<dbReference type="EC" id="6.1.1.1" evidence="8"/>
<dbReference type="FunFam" id="1.10.240.10:FF:000001">
    <property type="entry name" value="Tyrosine--tRNA ligase"/>
    <property type="match status" value="1"/>
</dbReference>
<organism evidence="10 11">
    <name type="scientific">Elaphomyces granulatus</name>
    <dbReference type="NCBI Taxonomy" id="519963"/>
    <lineage>
        <taxon>Eukaryota</taxon>
        <taxon>Fungi</taxon>
        <taxon>Dikarya</taxon>
        <taxon>Ascomycota</taxon>
        <taxon>Pezizomycotina</taxon>
        <taxon>Eurotiomycetes</taxon>
        <taxon>Eurotiomycetidae</taxon>
        <taxon>Eurotiales</taxon>
        <taxon>Elaphomycetaceae</taxon>
        <taxon>Elaphomyces</taxon>
    </lineage>
</organism>
<dbReference type="PANTHER" id="PTHR11766:SF0">
    <property type="entry name" value="TYROSINE--TRNA LIGASE, MITOCHONDRIAL"/>
    <property type="match status" value="1"/>
</dbReference>
<dbReference type="PROSITE" id="PS00178">
    <property type="entry name" value="AA_TRNA_LIGASE_I"/>
    <property type="match status" value="1"/>
</dbReference>
<dbReference type="Gene3D" id="3.40.50.620">
    <property type="entry name" value="HUPs"/>
    <property type="match status" value="1"/>
</dbReference>
<dbReference type="SUPFAM" id="SSF52374">
    <property type="entry name" value="Nucleotidylyl transferase"/>
    <property type="match status" value="1"/>
</dbReference>
<dbReference type="EMBL" id="NPHW01002867">
    <property type="protein sequence ID" value="OXV10589.1"/>
    <property type="molecule type" value="Genomic_DNA"/>
</dbReference>
<sequence>MCCITRPSISLNIGSHGLPTCSYVKCFNVRLLCSIPRRPIAVPRRYWEGKSQTRWITQQHIRRTKEAKQQWAGWAKEIHAGKRKSFVDILEERGLIHQVIGERDLLHGLFVKKRAGLYVGVDPTAPSLHVGHMLPFMVLAWAYVLGLPVTFLLGGSTCRIGDPTGRLKGREPVPPSVRKANIASMHMQLKKLGASIEAYGARHGYKWEWAWRRALTNNNIWWNKTTLVEVLRDLGSYIRLGPMLGRDTVKTRLATGDGMSLAEFTYPIMQAWDWWNLFQKGFQVQVGGSDQFGNILFGMDAVKSISKNTAIELSRNPLEDDLEKPMGFTTPLLTTSSGEKFGKSAGNAIWLDPDMTSLFDLYQFFVRTPDADVERYLKMFTFLPLPKIAEIMEEQNKDPSKRVAQHTLATEFVELAHGPKAAHAASLQHKHLFRARSSTAPPTPAPVTPRIPENFSRSPNSKFWNPQSGNPYAPQMNFSNMEGPQITLPQSLVYNQPFHRILYSAGMVESKNEGHRIISSGGAYVGASPGRKEQMPDALAYTPIKTWLPEKTQEFIMGGKTLITKIGKWKVKIINIISDEEFRERGLTAPGWQEFEKSRAQSNEK</sequence>
<protein>
    <recommendedName>
        <fullName evidence="8">Tyrosine--tRNA ligase</fullName>
        <ecNumber evidence="8">6.1.1.1</ecNumber>
    </recommendedName>
    <alternativeName>
        <fullName evidence="8">Tyrosyl-tRNA synthetase</fullName>
    </alternativeName>
</protein>
<dbReference type="GO" id="GO:0003723">
    <property type="term" value="F:RNA binding"/>
    <property type="evidence" value="ECO:0007669"/>
    <property type="project" value="InterPro"/>
</dbReference>
<dbReference type="GO" id="GO:0006437">
    <property type="term" value="P:tyrosyl-tRNA aminoacylation"/>
    <property type="evidence" value="ECO:0007669"/>
    <property type="project" value="InterPro"/>
</dbReference>
<feature type="domain" description="Tyrosyl-tRNA synthetase C-terminal" evidence="9">
    <location>
        <begin position="477"/>
        <end position="593"/>
    </location>
</feature>
<proteinExistence type="inferred from homology"/>
<evidence type="ECO:0000259" key="9">
    <source>
        <dbReference type="Pfam" id="PF16714"/>
    </source>
</evidence>
<keyword evidence="3 8" id="KW-0547">Nucleotide-binding</keyword>
<dbReference type="InterPro" id="IPR002307">
    <property type="entry name" value="Tyr-tRNA-ligase"/>
</dbReference>